<keyword evidence="2" id="KW-1185">Reference proteome</keyword>
<dbReference type="EMBL" id="BGPR01000392">
    <property type="protein sequence ID" value="GBM17691.1"/>
    <property type="molecule type" value="Genomic_DNA"/>
</dbReference>
<comment type="caution">
    <text evidence="1">The sequence shown here is derived from an EMBL/GenBank/DDBJ whole genome shotgun (WGS) entry which is preliminary data.</text>
</comment>
<accession>A0A4Y2DLQ9</accession>
<sequence>MSGVAAYRYSLCPPQFRTRRGITVFHSYIQNSHSLCSVRPSETVLKTADSRLVAEFQNIGKWVQFECLIDTGPPLSSRLDLLDTLNTCKSHSTHRFSSYEA</sequence>
<dbReference type="Proteomes" id="UP000499080">
    <property type="component" value="Unassembled WGS sequence"/>
</dbReference>
<dbReference type="AlphaFoldDB" id="A0A4Y2DLQ9"/>
<reference evidence="1 2" key="1">
    <citation type="journal article" date="2019" name="Sci. Rep.">
        <title>Orb-weaving spider Araneus ventricosus genome elucidates the spidroin gene catalogue.</title>
        <authorList>
            <person name="Kono N."/>
            <person name="Nakamura H."/>
            <person name="Ohtoshi R."/>
            <person name="Moran D.A.P."/>
            <person name="Shinohara A."/>
            <person name="Yoshida Y."/>
            <person name="Fujiwara M."/>
            <person name="Mori M."/>
            <person name="Tomita M."/>
            <person name="Arakawa K."/>
        </authorList>
    </citation>
    <scope>NUCLEOTIDE SEQUENCE [LARGE SCALE GENOMIC DNA]</scope>
</reference>
<organism evidence="1 2">
    <name type="scientific">Araneus ventricosus</name>
    <name type="common">Orbweaver spider</name>
    <name type="synonym">Epeira ventricosa</name>
    <dbReference type="NCBI Taxonomy" id="182803"/>
    <lineage>
        <taxon>Eukaryota</taxon>
        <taxon>Metazoa</taxon>
        <taxon>Ecdysozoa</taxon>
        <taxon>Arthropoda</taxon>
        <taxon>Chelicerata</taxon>
        <taxon>Arachnida</taxon>
        <taxon>Araneae</taxon>
        <taxon>Araneomorphae</taxon>
        <taxon>Entelegynae</taxon>
        <taxon>Araneoidea</taxon>
        <taxon>Araneidae</taxon>
        <taxon>Araneus</taxon>
    </lineage>
</organism>
<name>A0A4Y2DLQ9_ARAVE</name>
<evidence type="ECO:0000313" key="1">
    <source>
        <dbReference type="EMBL" id="GBM17691.1"/>
    </source>
</evidence>
<protein>
    <submittedName>
        <fullName evidence="1">Uncharacterized protein</fullName>
    </submittedName>
</protein>
<proteinExistence type="predicted"/>
<evidence type="ECO:0000313" key="2">
    <source>
        <dbReference type="Proteomes" id="UP000499080"/>
    </source>
</evidence>
<gene>
    <name evidence="1" type="ORF">AVEN_202846_1</name>
</gene>